<dbReference type="OrthoDB" id="9809354at2"/>
<dbReference type="NCBIfam" id="NF002077">
    <property type="entry name" value="PRK00913.2-4"/>
    <property type="match status" value="1"/>
</dbReference>
<dbReference type="GO" id="GO:0030145">
    <property type="term" value="F:manganese ion binding"/>
    <property type="evidence" value="ECO:0007669"/>
    <property type="project" value="UniProtKB-UniRule"/>
</dbReference>
<evidence type="ECO:0000256" key="4">
    <source>
        <dbReference type="ARBA" id="ARBA00022438"/>
    </source>
</evidence>
<dbReference type="PANTHER" id="PTHR11963">
    <property type="entry name" value="LEUCINE AMINOPEPTIDASE-RELATED"/>
    <property type="match status" value="1"/>
</dbReference>
<accession>A0A344PGG9</accession>
<dbReference type="InterPro" id="IPR011356">
    <property type="entry name" value="Leucine_aapep/pepB"/>
</dbReference>
<dbReference type="GO" id="GO:0070006">
    <property type="term" value="F:metalloaminopeptidase activity"/>
    <property type="evidence" value="ECO:0007669"/>
    <property type="project" value="InterPro"/>
</dbReference>
<comment type="catalytic activity">
    <reaction evidence="1 8">
        <text>Release of an N-terminal amino acid, Xaa-|-Yaa-, in which Xaa is preferably Leu, but may be other amino acids including Pro although not Arg or Lys, and Yaa may be Pro. Amino acid amides and methyl esters are also readily hydrolyzed, but rates on arylamides are exceedingly low.</text>
        <dbReference type="EC" id="3.4.11.1"/>
    </reaction>
</comment>
<keyword evidence="7 8" id="KW-0464">Manganese</keyword>
<keyword evidence="4 8" id="KW-0031">Aminopeptidase</keyword>
<evidence type="ECO:0000256" key="3">
    <source>
        <dbReference type="ARBA" id="ARBA00009528"/>
    </source>
</evidence>
<dbReference type="EC" id="3.4.11.10" evidence="8"/>
<dbReference type="PROSITE" id="PS00631">
    <property type="entry name" value="CYTOSOL_AP"/>
    <property type="match status" value="1"/>
</dbReference>
<comment type="similarity">
    <text evidence="3 8">Belongs to the peptidase M17 family.</text>
</comment>
<dbReference type="SUPFAM" id="SSF53187">
    <property type="entry name" value="Zn-dependent exopeptidases"/>
    <property type="match status" value="1"/>
</dbReference>
<dbReference type="PRINTS" id="PR00481">
    <property type="entry name" value="LAMNOPPTDASE"/>
</dbReference>
<organism evidence="11 12">
    <name type="scientific">Paracoccus suum</name>
    <dbReference type="NCBI Taxonomy" id="2259340"/>
    <lineage>
        <taxon>Bacteria</taxon>
        <taxon>Pseudomonadati</taxon>
        <taxon>Pseudomonadota</taxon>
        <taxon>Alphaproteobacteria</taxon>
        <taxon>Rhodobacterales</taxon>
        <taxon>Paracoccaceae</taxon>
        <taxon>Paracoccus</taxon>
    </lineage>
</organism>
<feature type="region of interest" description="Disordered" evidence="9">
    <location>
        <begin position="144"/>
        <end position="197"/>
    </location>
</feature>
<sequence length="554" mass="57435">MSHPVEITFTDATPDALRERAGRIALIVDERRRLPGLPGVTRAAVQRALESPAFAKLKPGAAMEMAFPAGMAAEALQLVYLPRKADVPTARKAGAQIGARMGKAQVTVLSLGHPRAAEIALGIALRGYDFNAYKTAGAIEAGDEAADAGPAREMTPQAVSPTGQPQDAALDDAQSADRPADAAKDAPAEPPAPNRASVTFVAPDPEALARTATDAAAVAEGVFFTRDLVNEPANVLTTSDFADRLAAMEALGLEVEVLEEEALAALGMRALLAVGQGSEAPSKVVVMRWNGAGDDSAPLALVGKGVVFDTGGISIKPAAGMEEMTMDMGGAGVVAGVMRTLALRKARANVVGLVGLVENMPDGRAQRPGDIVRSMKGDTIEVINTDAEGRLVLADVLWYAQDRFAPSAVIDLATLTGAIIIALGHDRAGVFANDDALANGILRAAEAEGEGAWRMPLAPSYDELIKSRLADIKNTGGRPAGSVTAAQFLQRFIRKGTPWAHIDIAGVALPPGETALAPKGATGWGVMTLDRLIRDRWESGKPGAGSKPAKSAKG</sequence>
<feature type="binding site" evidence="8">
    <location>
        <position position="388"/>
    </location>
    <ligand>
        <name>Mn(2+)</name>
        <dbReference type="ChEBI" id="CHEBI:29035"/>
        <label>1</label>
    </ligand>
</feature>
<evidence type="ECO:0000256" key="5">
    <source>
        <dbReference type="ARBA" id="ARBA00022670"/>
    </source>
</evidence>
<dbReference type="RefSeq" id="WP_114074794.1">
    <property type="nucleotide sequence ID" value="NZ_CP030918.1"/>
</dbReference>
<evidence type="ECO:0000256" key="9">
    <source>
        <dbReference type="SAM" id="MobiDB-lite"/>
    </source>
</evidence>
<evidence type="ECO:0000256" key="6">
    <source>
        <dbReference type="ARBA" id="ARBA00022801"/>
    </source>
</evidence>
<feature type="domain" description="Cytosol aminopeptidase" evidence="10">
    <location>
        <begin position="384"/>
        <end position="391"/>
    </location>
</feature>
<reference evidence="12" key="1">
    <citation type="submission" date="2018-07" db="EMBL/GenBank/DDBJ databases">
        <title>Genome sequencing of Paracoccus sp. SC2-6.</title>
        <authorList>
            <person name="Heo J."/>
            <person name="Kim S.-J."/>
            <person name="Kwon S.-W."/>
        </authorList>
    </citation>
    <scope>NUCLEOTIDE SEQUENCE [LARGE SCALE GENOMIC DNA]</scope>
    <source>
        <strain evidence="12">SC2-6</strain>
    </source>
</reference>
<keyword evidence="6 8" id="KW-0378">Hydrolase</keyword>
<protein>
    <recommendedName>
        <fullName evidence="8">Probable cytosol aminopeptidase</fullName>
        <ecNumber evidence="8">3.4.11.1</ecNumber>
    </recommendedName>
    <alternativeName>
        <fullName evidence="8">Leucine aminopeptidase</fullName>
        <shortName evidence="8">LAP</shortName>
        <ecNumber evidence="8">3.4.11.10</ecNumber>
    </alternativeName>
    <alternativeName>
        <fullName evidence="8">Leucyl aminopeptidase</fullName>
    </alternativeName>
</protein>
<feature type="binding site" evidence="8">
    <location>
        <position position="304"/>
    </location>
    <ligand>
        <name>Mn(2+)</name>
        <dbReference type="ChEBI" id="CHEBI:29035"/>
        <label>2</label>
    </ligand>
</feature>
<comment type="catalytic activity">
    <reaction evidence="2 8">
        <text>Release of an N-terminal amino acid, preferentially leucine, but not glutamic or aspartic acids.</text>
        <dbReference type="EC" id="3.4.11.10"/>
    </reaction>
</comment>
<feature type="compositionally biased region" description="Low complexity" evidence="9">
    <location>
        <begin position="164"/>
        <end position="177"/>
    </location>
</feature>
<dbReference type="Pfam" id="PF00883">
    <property type="entry name" value="Peptidase_M17"/>
    <property type="match status" value="1"/>
</dbReference>
<dbReference type="AlphaFoldDB" id="A0A344PGG9"/>
<gene>
    <name evidence="8" type="primary">pepA</name>
    <name evidence="11" type="ORF">DRW48_01055</name>
</gene>
<feature type="binding site" evidence="8">
    <location>
        <position position="309"/>
    </location>
    <ligand>
        <name>Mn(2+)</name>
        <dbReference type="ChEBI" id="CHEBI:29035"/>
        <label>2</label>
    </ligand>
</feature>
<dbReference type="GO" id="GO:0006508">
    <property type="term" value="P:proteolysis"/>
    <property type="evidence" value="ECO:0007669"/>
    <property type="project" value="UniProtKB-KW"/>
</dbReference>
<keyword evidence="5 8" id="KW-0645">Protease</keyword>
<feature type="binding site" evidence="8">
    <location>
        <position position="309"/>
    </location>
    <ligand>
        <name>Mn(2+)</name>
        <dbReference type="ChEBI" id="CHEBI:29035"/>
        <label>1</label>
    </ligand>
</feature>
<dbReference type="EC" id="3.4.11.1" evidence="8"/>
<feature type="binding site" evidence="8">
    <location>
        <position position="327"/>
    </location>
    <ligand>
        <name>Mn(2+)</name>
        <dbReference type="ChEBI" id="CHEBI:29035"/>
        <label>2</label>
    </ligand>
</feature>
<comment type="cofactor">
    <cofactor evidence="8">
        <name>Mn(2+)</name>
        <dbReference type="ChEBI" id="CHEBI:29035"/>
    </cofactor>
    <text evidence="8">Binds 2 manganese ions per subunit.</text>
</comment>
<feature type="binding site" evidence="8">
    <location>
        <position position="386"/>
    </location>
    <ligand>
        <name>Mn(2+)</name>
        <dbReference type="ChEBI" id="CHEBI:29035"/>
        <label>1</label>
    </ligand>
</feature>
<evidence type="ECO:0000256" key="8">
    <source>
        <dbReference type="HAMAP-Rule" id="MF_00181"/>
    </source>
</evidence>
<dbReference type="PANTHER" id="PTHR11963:SF23">
    <property type="entry name" value="CYTOSOL AMINOPEPTIDASE"/>
    <property type="match status" value="1"/>
</dbReference>
<feature type="compositionally biased region" description="Basic and acidic residues" evidence="9">
    <location>
        <begin position="178"/>
        <end position="187"/>
    </location>
</feature>
<dbReference type="KEGG" id="pars:DRW48_01055"/>
<comment type="function">
    <text evidence="8">Presumably involved in the processing and regular turnover of intracellular proteins. Catalyzes the removal of unsubstituted N-terminal amino acids from various peptides.</text>
</comment>
<dbReference type="InterPro" id="IPR000819">
    <property type="entry name" value="Peptidase_M17_C"/>
</dbReference>
<keyword evidence="8" id="KW-0479">Metal-binding</keyword>
<feature type="active site" evidence="8">
    <location>
        <position position="316"/>
    </location>
</feature>
<dbReference type="NCBIfam" id="NF002075">
    <property type="entry name" value="PRK00913.2-2"/>
    <property type="match status" value="1"/>
</dbReference>
<comment type="subcellular location">
    <subcellularLocation>
        <location evidence="8">Cytoplasm</location>
    </subcellularLocation>
</comment>
<evidence type="ECO:0000313" key="11">
    <source>
        <dbReference type="EMBL" id="AXC48474.1"/>
    </source>
</evidence>
<feature type="binding site" evidence="8">
    <location>
        <position position="388"/>
    </location>
    <ligand>
        <name>Mn(2+)</name>
        <dbReference type="ChEBI" id="CHEBI:29035"/>
        <label>2</label>
    </ligand>
</feature>
<feature type="active site" evidence="8">
    <location>
        <position position="390"/>
    </location>
</feature>
<keyword evidence="8" id="KW-0963">Cytoplasm</keyword>
<name>A0A344PGG9_9RHOB</name>
<dbReference type="InterPro" id="IPR023042">
    <property type="entry name" value="Peptidase_M17_leu_NH2_pept"/>
</dbReference>
<dbReference type="Gene3D" id="3.40.630.10">
    <property type="entry name" value="Zn peptidases"/>
    <property type="match status" value="1"/>
</dbReference>
<dbReference type="GO" id="GO:0005737">
    <property type="term" value="C:cytoplasm"/>
    <property type="evidence" value="ECO:0007669"/>
    <property type="project" value="UniProtKB-SubCell"/>
</dbReference>
<dbReference type="CDD" id="cd00433">
    <property type="entry name" value="Peptidase_M17"/>
    <property type="match status" value="1"/>
</dbReference>
<evidence type="ECO:0000256" key="7">
    <source>
        <dbReference type="ARBA" id="ARBA00023211"/>
    </source>
</evidence>
<evidence type="ECO:0000256" key="1">
    <source>
        <dbReference type="ARBA" id="ARBA00000135"/>
    </source>
</evidence>
<dbReference type="Proteomes" id="UP000252023">
    <property type="component" value="Chromosome"/>
</dbReference>
<dbReference type="HAMAP" id="MF_00181">
    <property type="entry name" value="Cytosol_peptidase_M17"/>
    <property type="match status" value="1"/>
</dbReference>
<proteinExistence type="inferred from homology"/>
<evidence type="ECO:0000259" key="10">
    <source>
        <dbReference type="PROSITE" id="PS00631"/>
    </source>
</evidence>
<dbReference type="EMBL" id="CP030918">
    <property type="protein sequence ID" value="AXC48474.1"/>
    <property type="molecule type" value="Genomic_DNA"/>
</dbReference>
<evidence type="ECO:0000313" key="12">
    <source>
        <dbReference type="Proteomes" id="UP000252023"/>
    </source>
</evidence>
<keyword evidence="12" id="KW-1185">Reference proteome</keyword>
<evidence type="ECO:0000256" key="2">
    <source>
        <dbReference type="ARBA" id="ARBA00000967"/>
    </source>
</evidence>